<name>A0A8J7WPN0_9ACTN</name>
<evidence type="ECO:0000256" key="1">
    <source>
        <dbReference type="ARBA" id="ARBA00022691"/>
    </source>
</evidence>
<dbReference type="InterPro" id="IPR013785">
    <property type="entry name" value="Aldolase_TIM"/>
</dbReference>
<dbReference type="GO" id="GO:0016491">
    <property type="term" value="F:oxidoreductase activity"/>
    <property type="evidence" value="ECO:0007669"/>
    <property type="project" value="InterPro"/>
</dbReference>
<dbReference type="NCBIfam" id="TIGR04267">
    <property type="entry name" value="mod_HExxH"/>
    <property type="match status" value="1"/>
</dbReference>
<dbReference type="Proteomes" id="UP000677913">
    <property type="component" value="Unassembled WGS sequence"/>
</dbReference>
<proteinExistence type="predicted"/>
<dbReference type="AlphaFoldDB" id="A0A8J7WPN0"/>
<protein>
    <submittedName>
        <fullName evidence="6">FxsB family radical SAM/SPASM domain protein</fullName>
    </submittedName>
</protein>
<evidence type="ECO:0000256" key="4">
    <source>
        <dbReference type="ARBA" id="ARBA00023014"/>
    </source>
</evidence>
<dbReference type="SFLD" id="SFLDG01072">
    <property type="entry name" value="dehydrogenase_like"/>
    <property type="match status" value="1"/>
</dbReference>
<keyword evidence="7" id="KW-1185">Reference proteome</keyword>
<dbReference type="InterPro" id="IPR007197">
    <property type="entry name" value="rSAM"/>
</dbReference>
<evidence type="ECO:0000313" key="7">
    <source>
        <dbReference type="Proteomes" id="UP000677913"/>
    </source>
</evidence>
<dbReference type="SFLD" id="SFLDS00029">
    <property type="entry name" value="Radical_SAM"/>
    <property type="match status" value="1"/>
</dbReference>
<dbReference type="PANTHER" id="PTHR43273:SF8">
    <property type="entry name" value="RADICAL SAM DOMAIN PROTEIN"/>
    <property type="match status" value="1"/>
</dbReference>
<accession>A0A8J7WPN0</accession>
<dbReference type="NCBIfam" id="TIGR04269">
    <property type="entry name" value="SAM_SPASM_FxsB"/>
    <property type="match status" value="1"/>
</dbReference>
<dbReference type="EMBL" id="JAGSXH010000023">
    <property type="protein sequence ID" value="MBS2963240.1"/>
    <property type="molecule type" value="Genomic_DNA"/>
</dbReference>
<dbReference type="GO" id="GO:0046872">
    <property type="term" value="F:metal ion binding"/>
    <property type="evidence" value="ECO:0007669"/>
    <property type="project" value="UniProtKB-KW"/>
</dbReference>
<evidence type="ECO:0000256" key="2">
    <source>
        <dbReference type="ARBA" id="ARBA00022723"/>
    </source>
</evidence>
<evidence type="ECO:0000259" key="5">
    <source>
        <dbReference type="PROSITE" id="PS51918"/>
    </source>
</evidence>
<dbReference type="InterPro" id="IPR026335">
    <property type="entry name" value="rSAM_SPASM_FxsB"/>
</dbReference>
<organism evidence="6 7">
    <name type="scientific">Actinocrinis puniceicyclus</name>
    <dbReference type="NCBI Taxonomy" id="977794"/>
    <lineage>
        <taxon>Bacteria</taxon>
        <taxon>Bacillati</taxon>
        <taxon>Actinomycetota</taxon>
        <taxon>Actinomycetes</taxon>
        <taxon>Catenulisporales</taxon>
        <taxon>Actinospicaceae</taxon>
        <taxon>Actinocrinis</taxon>
    </lineage>
</organism>
<evidence type="ECO:0000256" key="3">
    <source>
        <dbReference type="ARBA" id="ARBA00023004"/>
    </source>
</evidence>
<dbReference type="PROSITE" id="PS51918">
    <property type="entry name" value="RADICAL_SAM"/>
    <property type="match status" value="1"/>
</dbReference>
<reference evidence="6" key="1">
    <citation type="submission" date="2021-04" db="EMBL/GenBank/DDBJ databases">
        <title>Genome based classification of Actinospica acidithermotolerans sp. nov., an actinobacterium isolated from an Indonesian hot spring.</title>
        <authorList>
            <person name="Kusuma A.B."/>
            <person name="Putra K.E."/>
            <person name="Nafisah S."/>
            <person name="Loh J."/>
            <person name="Nouioui I."/>
            <person name="Goodfellow M."/>
        </authorList>
    </citation>
    <scope>NUCLEOTIDE SEQUENCE</scope>
    <source>
        <strain evidence="6">DSM 45618</strain>
    </source>
</reference>
<dbReference type="PANTHER" id="PTHR43273">
    <property type="entry name" value="ANAEROBIC SULFATASE-MATURATING ENZYME HOMOLOG ASLB-RELATED"/>
    <property type="match status" value="1"/>
</dbReference>
<evidence type="ECO:0000313" key="6">
    <source>
        <dbReference type="EMBL" id="MBS2963240.1"/>
    </source>
</evidence>
<gene>
    <name evidence="6" type="ORF">KGA66_09295</name>
</gene>
<keyword evidence="2" id="KW-0479">Metal-binding</keyword>
<dbReference type="SFLD" id="SFLDG01067">
    <property type="entry name" value="SPASM/twitch_domain_containing"/>
    <property type="match status" value="1"/>
</dbReference>
<dbReference type="CDD" id="cd01335">
    <property type="entry name" value="Radical_SAM"/>
    <property type="match status" value="1"/>
</dbReference>
<comment type="caution">
    <text evidence="6">The sequence shown here is derived from an EMBL/GenBank/DDBJ whole genome shotgun (WGS) entry which is preliminary data.</text>
</comment>
<keyword evidence="1" id="KW-0949">S-adenosyl-L-methionine</keyword>
<dbReference type="RefSeq" id="WP_211466751.1">
    <property type="nucleotide sequence ID" value="NZ_JAGSXH010000023.1"/>
</dbReference>
<feature type="domain" description="Radical SAM core" evidence="5">
    <location>
        <begin position="7"/>
        <end position="251"/>
    </location>
</feature>
<dbReference type="InterPro" id="IPR023867">
    <property type="entry name" value="Sulphatase_maturase_rSAM"/>
</dbReference>
<dbReference type="Pfam" id="PF04055">
    <property type="entry name" value="Radical_SAM"/>
    <property type="match status" value="1"/>
</dbReference>
<keyword evidence="3" id="KW-0408">Iron</keyword>
<dbReference type="GO" id="GO:0051536">
    <property type="term" value="F:iron-sulfur cluster binding"/>
    <property type="evidence" value="ECO:0007669"/>
    <property type="project" value="UniProtKB-KW"/>
</dbReference>
<dbReference type="InterPro" id="IPR058240">
    <property type="entry name" value="rSAM_sf"/>
</dbReference>
<dbReference type="Gene3D" id="3.20.20.70">
    <property type="entry name" value="Aldolase class I"/>
    <property type="match status" value="1"/>
</dbReference>
<sequence length="816" mass="89317">MVAGPAVLPFRHYVLKLHSRCDLACDHCYVYEHADQSWRGRPLALSEEAAARIADRIVEHTVRHTLGRITVVLHGGEPLLYGAERTRALLSLFRERITPYTKLDFRIHTNAVRLDRDFLDLFAEFAVSVGVSLDGDRSANDLHRRYASGRSSHSRVLSALSLLREPRYRHLYAGILCTIDIRNDPGRVYEALAAEQPPRADLLLPHATWDHPPLRGVRRDEHGPPEYAAWLTAVYDRWAKDGRPFAIRTFDSISGILRGRPSQTESLGLAPAALVVIETDGSLEQADSLKTAYDGAGATGFNVFEHSFDQAAAHAGITARQGGAESLCATCRACPVVEICGGGLYAHRHRAGSGFANPSVYCEDIKAMIEHIERDETRRHAEAAIAPHVGSLRDFDLLASGLGGEDEVGRLGAPQRSITRELVKSVGEQVPPRSPFAAAWQELVRLDQSNPAQLGAVLADPYTRVWAVRVLQREHEAPADDELTRLSELAAATALLSGEAVRLPLHVVDGIVHLPTIGALALGGPARPAAIETRKDGTATITADLTDYEICLAEAAVRADARWLPTRSLRAGSWSLAVQDTDPYRDCHQWPAAGRLSDDEARHWEQCLGEAAAFLEESMPAYPPGLRAGLSTLMPLAPPPAGRDLSATARHAYGAVGLAMPGDGPTLALLLIHEFQHIKLNALLDMYDLYDTNDERRYYAPWRDDPRPLEGLLQGTYAHLAVTDYWRVRSRESAAAQREAAEIQFARWRLHTAEAVEELLRSGSLTALGERFARVMGDALAPWLDEPVGHGAAAAAQQAVQADRGAWQARRQANAG</sequence>
<dbReference type="InterPro" id="IPR026337">
    <property type="entry name" value="AKG_HExxH"/>
</dbReference>
<dbReference type="SFLD" id="SFLDG01386">
    <property type="entry name" value="main_SPASM_domain-containing"/>
    <property type="match status" value="1"/>
</dbReference>
<dbReference type="SUPFAM" id="SSF102114">
    <property type="entry name" value="Radical SAM enzymes"/>
    <property type="match status" value="1"/>
</dbReference>
<keyword evidence="4" id="KW-0411">Iron-sulfur</keyword>